<gene>
    <name evidence="2" type="ORF">POL67_50320</name>
</gene>
<keyword evidence="3" id="KW-1185">Reference proteome</keyword>
<keyword evidence="1" id="KW-0732">Signal</keyword>
<comment type="caution">
    <text evidence="2">The sequence shown here is derived from an EMBL/GenBank/DDBJ whole genome shotgun (WGS) entry which is preliminary data.</text>
</comment>
<evidence type="ECO:0000313" key="3">
    <source>
        <dbReference type="Proteomes" id="UP001221411"/>
    </source>
</evidence>
<name>A0ABT5F892_9BACT</name>
<feature type="signal peptide" evidence="1">
    <location>
        <begin position="1"/>
        <end position="20"/>
    </location>
</feature>
<dbReference type="EMBL" id="JAQNDO010000001">
    <property type="protein sequence ID" value="MDC0749628.1"/>
    <property type="molecule type" value="Genomic_DNA"/>
</dbReference>
<proteinExistence type="predicted"/>
<dbReference type="Proteomes" id="UP001221411">
    <property type="component" value="Unassembled WGS sequence"/>
</dbReference>
<feature type="chain" id="PRO_5047176783" description="Protein-tyrosine-phosphatase" evidence="1">
    <location>
        <begin position="21"/>
        <end position="129"/>
    </location>
</feature>
<accession>A0ABT5F892</accession>
<dbReference type="RefSeq" id="WP_271929692.1">
    <property type="nucleotide sequence ID" value="NZ_JAQNDO010000001.1"/>
</dbReference>
<reference evidence="2 3" key="1">
    <citation type="submission" date="2022-11" db="EMBL/GenBank/DDBJ databases">
        <title>Minimal conservation of predation-associated metabolite biosynthetic gene clusters underscores biosynthetic potential of Myxococcota including descriptions for ten novel species: Archangium lansinium sp. nov., Myxococcus landrumus sp. nov., Nannocystis bai.</title>
        <authorList>
            <person name="Ahearne A."/>
            <person name="Stevens C."/>
            <person name="Dowd S."/>
        </authorList>
    </citation>
    <scope>NUCLEOTIDE SEQUENCE [LARGE SCALE GENOMIC DNA]</scope>
    <source>
        <strain evidence="2 3">RJM3</strain>
    </source>
</reference>
<evidence type="ECO:0000256" key="1">
    <source>
        <dbReference type="SAM" id="SignalP"/>
    </source>
</evidence>
<protein>
    <recommendedName>
        <fullName evidence="4">Protein-tyrosine-phosphatase</fullName>
    </recommendedName>
</protein>
<evidence type="ECO:0000313" key="2">
    <source>
        <dbReference type="EMBL" id="MDC0749628.1"/>
    </source>
</evidence>
<sequence length="129" mass="13288">MTTKPHRPLCFADATGGALAALGAAVARALGHTDAVAATSGELSPLPAEVPAVLAEIGLETPSILKLDEALASPHVVVWLAEGAAPVADARTLACKLLPADAGEFERMATARIVRDRIERMLEQDQAAS</sequence>
<organism evidence="2 3">
    <name type="scientific">Polyangium mundeleinium</name>
    <dbReference type="NCBI Taxonomy" id="2995306"/>
    <lineage>
        <taxon>Bacteria</taxon>
        <taxon>Pseudomonadati</taxon>
        <taxon>Myxococcota</taxon>
        <taxon>Polyangia</taxon>
        <taxon>Polyangiales</taxon>
        <taxon>Polyangiaceae</taxon>
        <taxon>Polyangium</taxon>
    </lineage>
</organism>
<evidence type="ECO:0008006" key="4">
    <source>
        <dbReference type="Google" id="ProtNLM"/>
    </source>
</evidence>